<keyword evidence="14" id="KW-1185">Reference proteome</keyword>
<keyword evidence="4 7" id="KW-0597">Phosphoprotein</keyword>
<dbReference type="Proteomes" id="UP000019116">
    <property type="component" value="Chromosome 7B"/>
</dbReference>
<evidence type="ECO:0000256" key="2">
    <source>
        <dbReference type="ARBA" id="ARBA00002427"/>
    </source>
</evidence>
<protein>
    <recommendedName>
        <fullName evidence="3">histidine kinase</fullName>
        <ecNumber evidence="3">2.7.13.3</ecNumber>
    </recommendedName>
</protein>
<feature type="domain" description="Histidine kinase" evidence="11">
    <location>
        <begin position="388"/>
        <end position="655"/>
    </location>
</feature>
<feature type="coiled-coil region" evidence="8">
    <location>
        <begin position="358"/>
        <end position="385"/>
    </location>
</feature>
<evidence type="ECO:0000313" key="14">
    <source>
        <dbReference type="Proteomes" id="UP000019116"/>
    </source>
</evidence>
<dbReference type="SUPFAM" id="SSF55874">
    <property type="entry name" value="ATPase domain of HSP90 chaperone/DNA topoisomerase II/histidine kinase"/>
    <property type="match status" value="1"/>
</dbReference>
<dbReference type="Pfam" id="PF02518">
    <property type="entry name" value="HATPase_c"/>
    <property type="match status" value="1"/>
</dbReference>
<evidence type="ECO:0000259" key="12">
    <source>
        <dbReference type="PROSITE" id="PS50110"/>
    </source>
</evidence>
<dbReference type="Gramene" id="TraesCS7B02G049100.1">
    <property type="protein sequence ID" value="TraesCS7B02G049100.1"/>
    <property type="gene ID" value="TraesCS7B02G049100"/>
</dbReference>
<feature type="compositionally biased region" description="Low complexity" evidence="9">
    <location>
        <begin position="887"/>
        <end position="909"/>
    </location>
</feature>
<dbReference type="PROSITE" id="PS50110">
    <property type="entry name" value="RESPONSE_REGULATORY"/>
    <property type="match status" value="1"/>
</dbReference>
<keyword evidence="10" id="KW-0812">Transmembrane</keyword>
<dbReference type="InterPro" id="IPR003661">
    <property type="entry name" value="HisK_dim/P_dom"/>
</dbReference>
<evidence type="ECO:0000256" key="10">
    <source>
        <dbReference type="SAM" id="Phobius"/>
    </source>
</evidence>
<feature type="domain" description="Response regulatory" evidence="12">
    <location>
        <begin position="963"/>
        <end position="1098"/>
    </location>
</feature>
<dbReference type="Gramene" id="TraesCS7B03G0133200.1">
    <property type="protein sequence ID" value="TraesCS7B03G0133200.1.CDS"/>
    <property type="gene ID" value="TraesCS7B03G0133200"/>
</dbReference>
<proteinExistence type="predicted"/>
<evidence type="ECO:0000313" key="13">
    <source>
        <dbReference type="EnsemblPlants" id="TraesCS7B02G049100.1"/>
    </source>
</evidence>
<feature type="transmembrane region" description="Helical" evidence="10">
    <location>
        <begin position="327"/>
        <end position="352"/>
    </location>
</feature>
<dbReference type="SMR" id="A0A3B6S943"/>
<name>A0A3B6S943_WHEAT</name>
<dbReference type="OMA" id="HCILYVH"/>
<feature type="modified residue" description="4-aspartylphosphate" evidence="7">
    <location>
        <position position="1029"/>
    </location>
</feature>
<evidence type="ECO:0000256" key="7">
    <source>
        <dbReference type="PROSITE-ProRule" id="PRU00169"/>
    </source>
</evidence>
<feature type="region of interest" description="Disordered" evidence="9">
    <location>
        <begin position="870"/>
        <end position="931"/>
    </location>
</feature>
<keyword evidence="5" id="KW-0932">Cytokinin signaling pathway</keyword>
<reference evidence="13" key="1">
    <citation type="submission" date="2018-08" db="EMBL/GenBank/DDBJ databases">
        <authorList>
            <person name="Rossello M."/>
        </authorList>
    </citation>
    <scope>NUCLEOTIDE SEQUENCE [LARGE SCALE GENOMIC DNA]</scope>
    <source>
        <strain evidence="13">cv. Chinese Spring</strain>
    </source>
</reference>
<dbReference type="PANTHER" id="PTHR43719:SF75">
    <property type="entry name" value="HISTIDINE KINASE CKI1"/>
    <property type="match status" value="1"/>
</dbReference>
<dbReference type="SUPFAM" id="SSF52172">
    <property type="entry name" value="CheY-like"/>
    <property type="match status" value="1"/>
</dbReference>
<evidence type="ECO:0000256" key="1">
    <source>
        <dbReference type="ARBA" id="ARBA00000085"/>
    </source>
</evidence>
<organism evidence="13">
    <name type="scientific">Triticum aestivum</name>
    <name type="common">Wheat</name>
    <dbReference type="NCBI Taxonomy" id="4565"/>
    <lineage>
        <taxon>Eukaryota</taxon>
        <taxon>Viridiplantae</taxon>
        <taxon>Streptophyta</taxon>
        <taxon>Embryophyta</taxon>
        <taxon>Tracheophyta</taxon>
        <taxon>Spermatophyta</taxon>
        <taxon>Magnoliopsida</taxon>
        <taxon>Liliopsida</taxon>
        <taxon>Poales</taxon>
        <taxon>Poaceae</taxon>
        <taxon>BOP clade</taxon>
        <taxon>Pooideae</taxon>
        <taxon>Triticodae</taxon>
        <taxon>Triticeae</taxon>
        <taxon>Triticinae</taxon>
        <taxon>Triticum</taxon>
    </lineage>
</organism>
<dbReference type="SMART" id="SM00387">
    <property type="entry name" value="HATPase_c"/>
    <property type="match status" value="1"/>
</dbReference>
<dbReference type="PROSITE" id="PS50109">
    <property type="entry name" value="HIS_KIN"/>
    <property type="match status" value="1"/>
</dbReference>
<evidence type="ECO:0000259" key="11">
    <source>
        <dbReference type="PROSITE" id="PS50109"/>
    </source>
</evidence>
<accession>A0A3B6S943</accession>
<dbReference type="AlphaFoldDB" id="A0A3B6S943"/>
<keyword evidence="10" id="KW-1133">Transmembrane helix</keyword>
<dbReference type="InterPro" id="IPR050956">
    <property type="entry name" value="2C_system_His_kinase"/>
</dbReference>
<gene>
    <name evidence="13" type="primary">LOC123157634</name>
</gene>
<reference evidence="13" key="2">
    <citation type="submission" date="2018-10" db="UniProtKB">
        <authorList>
            <consortium name="EnsemblPlants"/>
        </authorList>
    </citation>
    <scope>IDENTIFICATION</scope>
</reference>
<dbReference type="Gene3D" id="1.10.287.130">
    <property type="match status" value="1"/>
</dbReference>
<dbReference type="InterPro" id="IPR005467">
    <property type="entry name" value="His_kinase_dom"/>
</dbReference>
<dbReference type="CDD" id="cd17546">
    <property type="entry name" value="REC_hyHK_CKI1_RcsC-like"/>
    <property type="match status" value="1"/>
</dbReference>
<dbReference type="InterPro" id="IPR036097">
    <property type="entry name" value="HisK_dim/P_sf"/>
</dbReference>
<comment type="catalytic activity">
    <reaction evidence="1">
        <text>ATP + protein L-histidine = ADP + protein N-phospho-L-histidine.</text>
        <dbReference type="EC" id="2.7.13.3"/>
    </reaction>
</comment>
<dbReference type="GO" id="GO:0009736">
    <property type="term" value="P:cytokinin-activated signaling pathway"/>
    <property type="evidence" value="ECO:0007669"/>
    <property type="project" value="UniProtKB-KW"/>
</dbReference>
<dbReference type="InterPro" id="IPR001789">
    <property type="entry name" value="Sig_transdc_resp-reg_receiver"/>
</dbReference>
<dbReference type="EC" id="2.7.13.3" evidence="3"/>
<dbReference type="InterPro" id="IPR004358">
    <property type="entry name" value="Sig_transdc_His_kin-like_C"/>
</dbReference>
<dbReference type="PANTHER" id="PTHR43719">
    <property type="entry name" value="TWO-COMPONENT HISTIDINE KINASE"/>
    <property type="match status" value="1"/>
</dbReference>
<dbReference type="Pfam" id="PF00072">
    <property type="entry name" value="Response_reg"/>
    <property type="match status" value="1"/>
</dbReference>
<dbReference type="Gene3D" id="3.30.565.10">
    <property type="entry name" value="Histidine kinase-like ATPase, C-terminal domain"/>
    <property type="match status" value="1"/>
</dbReference>
<evidence type="ECO:0000256" key="5">
    <source>
        <dbReference type="ARBA" id="ARBA00022864"/>
    </source>
</evidence>
<sequence length="1103" mass="118168">MVGEVGKWGSSFKHSWALIPLVAHGIIVIVVALAYSFISSHINDDATSAMDASLAHVAAGVQPLVEANRSAAVVAHSLFIPSNESSYFRYVGPYMVMALAMQPQVAEISYASVDGAALTYYRGENGQPRAKFVSESSEWYTQDVDPVNGRPTGRPDPAAQPEHLPNATQVLADAKSGSPAALGAGWVSSNVQMVVFSAPVSDTAGVVSAAVPVDVLAIANQGDAAADPVARTYYAITDKRDGGAPPVYKPLDAGKPGQHDAKLMKAFSSETKCTASAIGAPSSKLVLRTVGADQVACTSFDLSGVNLGVRLVVSDWSGAAEVRRMGVAMVSVVCVAVAVATLVSILMARALWRAGAREAALEADLVRQKEALQQAERKSMNKSNAFARASHDIRSSLAVVVGLIDVSRIEAESNPNLSYNLDQMNIGTNKLFDILNTILDMGKVESGKMQLEEVEFRMADVLEESMDLANVVGMSRGVEVIWDPCDFSVLRCTTTLGDCKRIKQILDNLLGNAIKFTHEGHVMLRAWANRPIMRSSVVSTPSRFTPRRPAGGIFRRLLGRRENRSEQNSRMSLQNDPNSVEFYFEVVDTGVGIPQEKRESVFENYVQVKEGHGGTGLGLGIVQSFVRLMGGEISIKDKEPGEAGTCFGFNIFLKVSEASEVEEDLEQGRTPPSLFREPACFKGGHCVLLAHGDETRRILYTWMESLGMKVWPVTRAEFLIPTLEKARSAAGASPLRSASTSSLHGVGSADSNITTDRCFSSKEMVSHLRNSSGMAGSHGGHLHPFGLLVIVDVSGGRLDEVAPEAASLARIKQQAPCRIVCLTDIKTPSEDMRRFSEAASIDLNLRKPIHGSRLHQLLQVMRDLQANPFTQQQPHQSGTAMKELPAADETSAAEASSEITPAAEASSEITPAAEASSEITPAAEASSEITPAAEASEIMPAAPAPTPQGPANAGEGKPLEGMRMLLVDDTTLLQVVQKQILTNYGATVEVATDGSMAVAMFTKALESANGVSESHVDTVAMPYDVIFMDCQMPVMNGYDATRRIREEESRYGIRTPIIALTAHSAEEGLQESMEAGMDLHLTKPIPKPAIAQIVLDLCNQVNN</sequence>
<dbReference type="OrthoDB" id="60033at2759"/>
<dbReference type="STRING" id="4565.A0A3B6S943"/>
<dbReference type="InterPro" id="IPR036890">
    <property type="entry name" value="HATPase_C_sf"/>
</dbReference>
<evidence type="ECO:0000256" key="3">
    <source>
        <dbReference type="ARBA" id="ARBA00012438"/>
    </source>
</evidence>
<dbReference type="Gene3D" id="3.40.50.2300">
    <property type="match status" value="1"/>
</dbReference>
<dbReference type="InterPro" id="IPR011006">
    <property type="entry name" value="CheY-like_superfamily"/>
</dbReference>
<comment type="function">
    <text evidence="2">Cytokinin receptor related to bacterial two-component regulators. Functions as a histidine kinase and transmits the stress signal to a downstream MAPK cascade.</text>
</comment>
<dbReference type="SUPFAM" id="SSF47384">
    <property type="entry name" value="Homodimeric domain of signal transducing histidine kinase"/>
    <property type="match status" value="1"/>
</dbReference>
<dbReference type="SMART" id="SM00448">
    <property type="entry name" value="REC"/>
    <property type="match status" value="1"/>
</dbReference>
<dbReference type="GO" id="GO:0000155">
    <property type="term" value="F:phosphorelay sensor kinase activity"/>
    <property type="evidence" value="ECO:0007669"/>
    <property type="project" value="InterPro"/>
</dbReference>
<evidence type="ECO:0000256" key="8">
    <source>
        <dbReference type="SAM" id="Coils"/>
    </source>
</evidence>
<evidence type="ECO:0000256" key="6">
    <source>
        <dbReference type="ARBA" id="ARBA00023012"/>
    </source>
</evidence>
<keyword evidence="8" id="KW-0175">Coiled coil</keyword>
<evidence type="ECO:0000256" key="9">
    <source>
        <dbReference type="SAM" id="MobiDB-lite"/>
    </source>
</evidence>
<dbReference type="InterPro" id="IPR003594">
    <property type="entry name" value="HATPase_dom"/>
</dbReference>
<dbReference type="PRINTS" id="PR00344">
    <property type="entry name" value="BCTRLSENSOR"/>
</dbReference>
<dbReference type="SMART" id="SM00388">
    <property type="entry name" value="HisKA"/>
    <property type="match status" value="1"/>
</dbReference>
<keyword evidence="10" id="KW-0472">Membrane</keyword>
<dbReference type="EnsemblPlants" id="TraesCS7B02G049100.1">
    <property type="protein sequence ID" value="TraesCS7B02G049100.1"/>
    <property type="gene ID" value="TraesCS7B02G049100"/>
</dbReference>
<keyword evidence="6" id="KW-0902">Two-component regulatory system</keyword>
<feature type="transmembrane region" description="Helical" evidence="10">
    <location>
        <begin position="16"/>
        <end position="38"/>
    </location>
</feature>
<evidence type="ECO:0000256" key="4">
    <source>
        <dbReference type="ARBA" id="ARBA00022553"/>
    </source>
</evidence>
<feature type="compositionally biased region" description="Polar residues" evidence="9">
    <location>
        <begin position="870"/>
        <end position="879"/>
    </location>
</feature>